<protein>
    <submittedName>
        <fullName evidence="3">Protein FAM122A</fullName>
    </submittedName>
</protein>
<feature type="region of interest" description="Disordered" evidence="2">
    <location>
        <begin position="1"/>
        <end position="24"/>
    </location>
</feature>
<dbReference type="AlphaFoldDB" id="A0AAE1H9V2"/>
<organism evidence="3 4">
    <name type="scientific">Frankliniella fusca</name>
    <dbReference type="NCBI Taxonomy" id="407009"/>
    <lineage>
        <taxon>Eukaryota</taxon>
        <taxon>Metazoa</taxon>
        <taxon>Ecdysozoa</taxon>
        <taxon>Arthropoda</taxon>
        <taxon>Hexapoda</taxon>
        <taxon>Insecta</taxon>
        <taxon>Pterygota</taxon>
        <taxon>Neoptera</taxon>
        <taxon>Paraneoptera</taxon>
        <taxon>Thysanoptera</taxon>
        <taxon>Terebrantia</taxon>
        <taxon>Thripoidea</taxon>
        <taxon>Thripidae</taxon>
        <taxon>Frankliniella</taxon>
    </lineage>
</organism>
<feature type="compositionally biased region" description="Low complexity" evidence="2">
    <location>
        <begin position="146"/>
        <end position="161"/>
    </location>
</feature>
<feature type="compositionally biased region" description="Low complexity" evidence="2">
    <location>
        <begin position="247"/>
        <end position="257"/>
    </location>
</feature>
<feature type="compositionally biased region" description="Polar residues" evidence="2">
    <location>
        <begin position="258"/>
        <end position="272"/>
    </location>
</feature>
<reference evidence="3" key="1">
    <citation type="submission" date="2021-07" db="EMBL/GenBank/DDBJ databases">
        <authorList>
            <person name="Catto M.A."/>
            <person name="Jacobson A."/>
            <person name="Kennedy G."/>
            <person name="Labadie P."/>
            <person name="Hunt B.G."/>
            <person name="Srinivasan R."/>
        </authorList>
    </citation>
    <scope>NUCLEOTIDE SEQUENCE</scope>
    <source>
        <strain evidence="3">PL_HMW_Pooled</strain>
        <tissue evidence="3">Head</tissue>
    </source>
</reference>
<evidence type="ECO:0000256" key="1">
    <source>
        <dbReference type="ARBA" id="ARBA00006725"/>
    </source>
</evidence>
<gene>
    <name evidence="3" type="ORF">KUF71_026188</name>
</gene>
<dbReference type="EMBL" id="JAHWGI010000734">
    <property type="protein sequence ID" value="KAK3917507.1"/>
    <property type="molecule type" value="Genomic_DNA"/>
</dbReference>
<dbReference type="InterPro" id="IPR026716">
    <property type="entry name" value="PBIR1/2/3"/>
</dbReference>
<comment type="similarity">
    <text evidence="1">Belongs to the FAM122 family.</text>
</comment>
<feature type="region of interest" description="Disordered" evidence="2">
    <location>
        <begin position="146"/>
        <end position="295"/>
    </location>
</feature>
<dbReference type="GO" id="GO:0004865">
    <property type="term" value="F:protein serine/threonine phosphatase inhibitor activity"/>
    <property type="evidence" value="ECO:0007669"/>
    <property type="project" value="InterPro"/>
</dbReference>
<dbReference type="PANTHER" id="PTHR22227:SF6">
    <property type="entry name" value="FAMILY WITH SEQUENCE SIMILARITY 122B ISOFORM X1"/>
    <property type="match status" value="1"/>
</dbReference>
<evidence type="ECO:0000313" key="4">
    <source>
        <dbReference type="Proteomes" id="UP001219518"/>
    </source>
</evidence>
<feature type="compositionally biased region" description="Polar residues" evidence="2">
    <location>
        <begin position="162"/>
        <end position="182"/>
    </location>
</feature>
<feature type="compositionally biased region" description="Polar residues" evidence="2">
    <location>
        <begin position="188"/>
        <end position="199"/>
    </location>
</feature>
<dbReference type="PANTHER" id="PTHR22227">
    <property type="entry name" value="FAMILY WITH SEQUENCE SIMILARITY 122B ISOFORM X1"/>
    <property type="match status" value="1"/>
</dbReference>
<evidence type="ECO:0000256" key="2">
    <source>
        <dbReference type="SAM" id="MobiDB-lite"/>
    </source>
</evidence>
<comment type="caution">
    <text evidence="3">The sequence shown here is derived from an EMBL/GenBank/DDBJ whole genome shotgun (WGS) entry which is preliminary data.</text>
</comment>
<accession>A0AAE1H9V2</accession>
<proteinExistence type="inferred from homology"/>
<keyword evidence="4" id="KW-1185">Reference proteome</keyword>
<evidence type="ECO:0000313" key="3">
    <source>
        <dbReference type="EMBL" id="KAK3917507.1"/>
    </source>
</evidence>
<feature type="region of interest" description="Disordered" evidence="2">
    <location>
        <begin position="57"/>
        <end position="90"/>
    </location>
</feature>
<feature type="compositionally biased region" description="Low complexity" evidence="2">
    <location>
        <begin position="57"/>
        <end position="71"/>
    </location>
</feature>
<reference evidence="3" key="2">
    <citation type="journal article" date="2023" name="BMC Genomics">
        <title>Pest status, molecular evolution, and epigenetic factors derived from the genome assembly of Frankliniella fusca, a thysanopteran phytovirus vector.</title>
        <authorList>
            <person name="Catto M.A."/>
            <person name="Labadie P.E."/>
            <person name="Jacobson A.L."/>
            <person name="Kennedy G.G."/>
            <person name="Srinivasan R."/>
            <person name="Hunt B.G."/>
        </authorList>
    </citation>
    <scope>NUCLEOTIDE SEQUENCE</scope>
    <source>
        <strain evidence="3">PL_HMW_Pooled</strain>
    </source>
</reference>
<sequence length="295" mass="31246">MAGNMSSAMDIDPPASLKRSNSAPMINELNSNMAAATGTASPTAAAVRETSSLSIFQSTRTRRFSGSSFTTHSAGSSPRPSPRVSQLKKEECLDVARSEAAHEKEIHSAIQMSQSCEDLTLDLAGNLSCSDNESERKVLGPREPLHLSLPPHSPVCSSPSPTRSGLNRQLFTPTSMLGNSPTRKLYTTRRSQSPIQMRASTLAPAVKRKFELDEAEQYRSPPTKRLSTGNGSGNGGGLLMAQHRLEGSSPLPGSLSSVGTPDSMSSADSPNFTYRPLDSPSPGQAHTGPSDHSPS</sequence>
<name>A0AAE1H9V2_9NEOP</name>
<dbReference type="Proteomes" id="UP001219518">
    <property type="component" value="Unassembled WGS sequence"/>
</dbReference>